<dbReference type="PANTHER" id="PTHR37325">
    <property type="entry name" value="OXIDOREDUCTASE 21 KDA SUBUNIT, PUTATIVE (AFU_ORTHOLOGUE AFUA_4G05910)-RELATED"/>
    <property type="match status" value="1"/>
</dbReference>
<dbReference type="CDD" id="cd22849">
    <property type="entry name" value="NuzM"/>
    <property type="match status" value="1"/>
</dbReference>
<accession>A0A4Q0A1N4</accession>
<dbReference type="Proteomes" id="UP000268162">
    <property type="component" value="Unassembled WGS sequence"/>
</dbReference>
<proteinExistence type="predicted"/>
<dbReference type="EMBL" id="ML002233">
    <property type="protein sequence ID" value="RKP39964.1"/>
    <property type="molecule type" value="Genomic_DNA"/>
</dbReference>
<gene>
    <name evidence="1" type="ORF">BJ085DRAFT_28117</name>
</gene>
<evidence type="ECO:0000313" key="1">
    <source>
        <dbReference type="EMBL" id="RKP39964.1"/>
    </source>
</evidence>
<sequence>MSSKFWNTVKKYLVVNPNAAESMFNPGTYRKPSPDSQKKYVPKVTKAFAVSDNYYWQRDVRRNYPRLALYSQTDVAQMIAAPTAETIAAPAQDTDAAATAAAAADVTATSASTELTPTANLTAVIQALDKPLFSETHLPPLPGKGYKYTISEELQEHEPGVYFPIYNVY</sequence>
<protein>
    <submittedName>
        <fullName evidence="1">Uncharacterized protein</fullName>
    </submittedName>
</protein>
<keyword evidence="2" id="KW-1185">Reference proteome</keyword>
<dbReference type="AlphaFoldDB" id="A0A4Q0A1N4"/>
<evidence type="ECO:0000313" key="2">
    <source>
        <dbReference type="Proteomes" id="UP000268162"/>
    </source>
</evidence>
<dbReference type="PANTHER" id="PTHR37325:SF1">
    <property type="entry name" value="OXIDOREDUCTASE 21 KDA SUBUNIT, PUTATIVE (AFU_ORTHOLOGUE AFUA_4G05910)-RELATED"/>
    <property type="match status" value="1"/>
</dbReference>
<dbReference type="STRING" id="215637.A0A4Q0A1N4"/>
<reference evidence="2" key="1">
    <citation type="journal article" date="2018" name="Nat. Microbiol.">
        <title>Leveraging single-cell genomics to expand the fungal tree of life.</title>
        <authorList>
            <person name="Ahrendt S.R."/>
            <person name="Quandt C.A."/>
            <person name="Ciobanu D."/>
            <person name="Clum A."/>
            <person name="Salamov A."/>
            <person name="Andreopoulos B."/>
            <person name="Cheng J.F."/>
            <person name="Woyke T."/>
            <person name="Pelin A."/>
            <person name="Henrissat B."/>
            <person name="Reynolds N.K."/>
            <person name="Benny G.L."/>
            <person name="Smith M.E."/>
            <person name="James T.Y."/>
            <person name="Grigoriev I.V."/>
        </authorList>
    </citation>
    <scope>NUCLEOTIDE SEQUENCE [LARGE SCALE GENOMIC DNA]</scope>
    <source>
        <strain evidence="2">RSA 468</strain>
    </source>
</reference>
<name>A0A4Q0A1N4_9FUNG</name>
<organism evidence="1 2">
    <name type="scientific">Dimargaris cristalligena</name>
    <dbReference type="NCBI Taxonomy" id="215637"/>
    <lineage>
        <taxon>Eukaryota</taxon>
        <taxon>Fungi</taxon>
        <taxon>Fungi incertae sedis</taxon>
        <taxon>Zoopagomycota</taxon>
        <taxon>Kickxellomycotina</taxon>
        <taxon>Dimargaritomycetes</taxon>
        <taxon>Dimargaritales</taxon>
        <taxon>Dimargaritaceae</taxon>
        <taxon>Dimargaris</taxon>
    </lineage>
</organism>
<dbReference type="InterPro" id="IPR016813">
    <property type="entry name" value="NADH_Ub_cplx-1_21kDa"/>
</dbReference>